<dbReference type="GO" id="GO:0005615">
    <property type="term" value="C:extracellular space"/>
    <property type="evidence" value="ECO:0007669"/>
    <property type="project" value="TreeGrafter"/>
</dbReference>
<dbReference type="OrthoDB" id="4473401at2759"/>
<dbReference type="SUPFAM" id="SSF57362">
    <property type="entry name" value="BPTI-like"/>
    <property type="match status" value="1"/>
</dbReference>
<evidence type="ECO:0000256" key="1">
    <source>
        <dbReference type="ARBA" id="ARBA00004613"/>
    </source>
</evidence>
<dbReference type="PRINTS" id="PR00759">
    <property type="entry name" value="BASICPTASE"/>
</dbReference>
<feature type="domain" description="BPTI/Kunitz inhibitor" evidence="6">
    <location>
        <begin position="23"/>
        <end position="73"/>
    </location>
</feature>
<protein>
    <submittedName>
        <fullName evidence="9">BPTI/Kunitz inhibitor domain-containing protein</fullName>
    </submittedName>
</protein>
<dbReference type="SMART" id="SM00131">
    <property type="entry name" value="KU"/>
    <property type="match status" value="1"/>
</dbReference>
<dbReference type="InterPro" id="IPR036880">
    <property type="entry name" value="Kunitz_BPTI_sf"/>
</dbReference>
<comment type="subcellular location">
    <subcellularLocation>
        <location evidence="1">Secreted</location>
    </subcellularLocation>
</comment>
<feature type="chain" id="PRO_5043132334" evidence="5">
    <location>
        <begin position="19"/>
        <end position="76"/>
    </location>
</feature>
<dbReference type="Proteomes" id="UP000267029">
    <property type="component" value="Unassembled WGS sequence"/>
</dbReference>
<dbReference type="PANTHER" id="PTHR45938:SF11">
    <property type="entry name" value="WAP, KAZAL, IMMUNOGLOBULIN, KUNITZ AND NTR DOMAIN-CONTAINING PROTEIN 2-LIKE"/>
    <property type="match status" value="1"/>
</dbReference>
<evidence type="ECO:0000313" key="9">
    <source>
        <dbReference type="WBParaSite" id="MCOS_0000923401-mRNA-1"/>
    </source>
</evidence>
<evidence type="ECO:0000256" key="4">
    <source>
        <dbReference type="ARBA" id="ARBA00023157"/>
    </source>
</evidence>
<sequence length="76" mass="8280">MIAVLILVAICLASVTEARNNRCYLPIQTGMCKANFLRWGYNAATQQCVPFLYGGCGGNANQFKSKTVCEKACKRG</sequence>
<dbReference type="InterPro" id="IPR020901">
    <property type="entry name" value="Prtase_inh_Kunz-CS"/>
</dbReference>
<evidence type="ECO:0000256" key="2">
    <source>
        <dbReference type="ARBA" id="ARBA00022525"/>
    </source>
</evidence>
<evidence type="ECO:0000259" key="6">
    <source>
        <dbReference type="PROSITE" id="PS50279"/>
    </source>
</evidence>
<dbReference type="PANTHER" id="PTHR45938">
    <property type="entry name" value="ACP24A4-RELATED"/>
    <property type="match status" value="1"/>
</dbReference>
<proteinExistence type="predicted"/>
<dbReference type="Gene3D" id="4.10.410.10">
    <property type="entry name" value="Pancreatic trypsin inhibitor Kunitz domain"/>
    <property type="match status" value="1"/>
</dbReference>
<dbReference type="GO" id="GO:0048019">
    <property type="term" value="F:receptor antagonist activity"/>
    <property type="evidence" value="ECO:0007669"/>
    <property type="project" value="TreeGrafter"/>
</dbReference>
<dbReference type="AlphaFoldDB" id="A0A0R3UN74"/>
<dbReference type="STRING" id="53468.A0A0R3UN74"/>
<dbReference type="InterPro" id="IPR002223">
    <property type="entry name" value="Kunitz_BPTI"/>
</dbReference>
<dbReference type="PROSITE" id="PS00280">
    <property type="entry name" value="BPTI_KUNITZ_1"/>
    <property type="match status" value="1"/>
</dbReference>
<keyword evidence="4" id="KW-1015">Disulfide bond</keyword>
<dbReference type="CDD" id="cd00109">
    <property type="entry name" value="Kunitz-type"/>
    <property type="match status" value="1"/>
</dbReference>
<accession>A0A0R3UN74</accession>
<evidence type="ECO:0000256" key="5">
    <source>
        <dbReference type="SAM" id="SignalP"/>
    </source>
</evidence>
<gene>
    <name evidence="7" type="ORF">MCOS_LOCUS9235</name>
</gene>
<reference evidence="9" key="1">
    <citation type="submission" date="2017-02" db="UniProtKB">
        <authorList>
            <consortium name="WormBaseParasite"/>
        </authorList>
    </citation>
    <scope>IDENTIFICATION</scope>
</reference>
<dbReference type="Pfam" id="PF00014">
    <property type="entry name" value="Kunitz_BPTI"/>
    <property type="match status" value="1"/>
</dbReference>
<dbReference type="PROSITE" id="PS50279">
    <property type="entry name" value="BPTI_KUNITZ_2"/>
    <property type="match status" value="1"/>
</dbReference>
<dbReference type="GO" id="GO:0004867">
    <property type="term" value="F:serine-type endopeptidase inhibitor activity"/>
    <property type="evidence" value="ECO:0007669"/>
    <property type="project" value="InterPro"/>
</dbReference>
<dbReference type="EMBL" id="UXSR01005670">
    <property type="protein sequence ID" value="VDD83232.1"/>
    <property type="molecule type" value="Genomic_DNA"/>
</dbReference>
<organism evidence="9">
    <name type="scientific">Mesocestoides corti</name>
    <name type="common">Flatworm</name>
    <dbReference type="NCBI Taxonomy" id="53468"/>
    <lineage>
        <taxon>Eukaryota</taxon>
        <taxon>Metazoa</taxon>
        <taxon>Spiralia</taxon>
        <taxon>Lophotrochozoa</taxon>
        <taxon>Platyhelminthes</taxon>
        <taxon>Cestoda</taxon>
        <taxon>Eucestoda</taxon>
        <taxon>Cyclophyllidea</taxon>
        <taxon>Mesocestoididae</taxon>
        <taxon>Mesocestoides</taxon>
    </lineage>
</organism>
<evidence type="ECO:0000256" key="3">
    <source>
        <dbReference type="ARBA" id="ARBA00022729"/>
    </source>
</evidence>
<evidence type="ECO:0000313" key="8">
    <source>
        <dbReference type="Proteomes" id="UP000267029"/>
    </source>
</evidence>
<reference evidence="7 8" key="2">
    <citation type="submission" date="2018-10" db="EMBL/GenBank/DDBJ databases">
        <authorList>
            <consortium name="Pathogen Informatics"/>
        </authorList>
    </citation>
    <scope>NUCLEOTIDE SEQUENCE [LARGE SCALE GENOMIC DNA]</scope>
</reference>
<name>A0A0R3UN74_MESCO</name>
<keyword evidence="3 5" id="KW-0732">Signal</keyword>
<evidence type="ECO:0000313" key="7">
    <source>
        <dbReference type="EMBL" id="VDD83232.1"/>
    </source>
</evidence>
<keyword evidence="8" id="KW-1185">Reference proteome</keyword>
<dbReference type="GO" id="GO:0050431">
    <property type="term" value="F:transforming growth factor beta binding"/>
    <property type="evidence" value="ECO:0007669"/>
    <property type="project" value="TreeGrafter"/>
</dbReference>
<feature type="signal peptide" evidence="5">
    <location>
        <begin position="1"/>
        <end position="18"/>
    </location>
</feature>
<dbReference type="WBParaSite" id="MCOS_0000923401-mRNA-1">
    <property type="protein sequence ID" value="MCOS_0000923401-mRNA-1"/>
    <property type="gene ID" value="MCOS_0000923401"/>
</dbReference>
<keyword evidence="2" id="KW-0964">Secreted</keyword>
<dbReference type="FunFam" id="4.10.410.10:FF:000020">
    <property type="entry name" value="Collagen, type VI, alpha 3"/>
    <property type="match status" value="1"/>
</dbReference>